<evidence type="ECO:0000259" key="2">
    <source>
        <dbReference type="PROSITE" id="PS50894"/>
    </source>
</evidence>
<dbReference type="GO" id="GO:0005737">
    <property type="term" value="C:cytoplasm"/>
    <property type="evidence" value="ECO:0007669"/>
    <property type="project" value="TreeGrafter"/>
</dbReference>
<dbReference type="EMBL" id="JARJCW010000015">
    <property type="protein sequence ID" value="KAJ7216596.1"/>
    <property type="molecule type" value="Genomic_DNA"/>
</dbReference>
<dbReference type="Proteomes" id="UP001219525">
    <property type="component" value="Unassembled WGS sequence"/>
</dbReference>
<protein>
    <submittedName>
        <fullName evidence="3">Histidine phosphotransferase</fullName>
    </submittedName>
</protein>
<feature type="domain" description="HPt" evidence="2">
    <location>
        <begin position="20"/>
        <end position="125"/>
    </location>
</feature>
<organism evidence="3 4">
    <name type="scientific">Mycena pura</name>
    <dbReference type="NCBI Taxonomy" id="153505"/>
    <lineage>
        <taxon>Eukaryota</taxon>
        <taxon>Fungi</taxon>
        <taxon>Dikarya</taxon>
        <taxon>Basidiomycota</taxon>
        <taxon>Agaricomycotina</taxon>
        <taxon>Agaricomycetes</taxon>
        <taxon>Agaricomycetidae</taxon>
        <taxon>Agaricales</taxon>
        <taxon>Marasmiineae</taxon>
        <taxon>Mycenaceae</taxon>
        <taxon>Mycena</taxon>
    </lineage>
</organism>
<sequence>AEVVDRETFDQILELDDEGTFVFSKEIVSAYFSQAVTTFASMDSAVEEKKLKELSELGHFLKSSSSALGIRDVQAACEKIEQYGDLRGDDAATPISPADALARIRELLPTVKADHATAERWLRKFYADKKVPYDDDPPA</sequence>
<dbReference type="InterPro" id="IPR036641">
    <property type="entry name" value="HPT_dom_sf"/>
</dbReference>
<comment type="caution">
    <text evidence="3">The sequence shown here is derived from an EMBL/GenBank/DDBJ whole genome shotgun (WGS) entry which is preliminary data.</text>
</comment>
<accession>A0AAD6YEC8</accession>
<feature type="modified residue" description="Phosphohistidine" evidence="1">
    <location>
        <position position="59"/>
    </location>
</feature>
<evidence type="ECO:0000313" key="3">
    <source>
        <dbReference type="EMBL" id="KAJ7216596.1"/>
    </source>
</evidence>
<gene>
    <name evidence="3" type="ORF">GGX14DRAFT_605395</name>
</gene>
<dbReference type="GO" id="GO:0009927">
    <property type="term" value="F:histidine phosphotransfer kinase activity"/>
    <property type="evidence" value="ECO:0007669"/>
    <property type="project" value="InterPro"/>
</dbReference>
<dbReference type="PANTHER" id="PTHR28242:SF52">
    <property type="entry name" value="PHOSPHORELAY INTERMEDIATE PROTEIN YPD1"/>
    <property type="match status" value="1"/>
</dbReference>
<reference evidence="3" key="1">
    <citation type="submission" date="2023-03" db="EMBL/GenBank/DDBJ databases">
        <title>Massive genome expansion in bonnet fungi (Mycena s.s.) driven by repeated elements and novel gene families across ecological guilds.</title>
        <authorList>
            <consortium name="Lawrence Berkeley National Laboratory"/>
            <person name="Harder C.B."/>
            <person name="Miyauchi S."/>
            <person name="Viragh M."/>
            <person name="Kuo A."/>
            <person name="Thoen E."/>
            <person name="Andreopoulos B."/>
            <person name="Lu D."/>
            <person name="Skrede I."/>
            <person name="Drula E."/>
            <person name="Henrissat B."/>
            <person name="Morin E."/>
            <person name="Kohler A."/>
            <person name="Barry K."/>
            <person name="LaButti K."/>
            <person name="Morin E."/>
            <person name="Salamov A."/>
            <person name="Lipzen A."/>
            <person name="Mereny Z."/>
            <person name="Hegedus B."/>
            <person name="Baldrian P."/>
            <person name="Stursova M."/>
            <person name="Weitz H."/>
            <person name="Taylor A."/>
            <person name="Grigoriev I.V."/>
            <person name="Nagy L.G."/>
            <person name="Martin F."/>
            <person name="Kauserud H."/>
        </authorList>
    </citation>
    <scope>NUCLEOTIDE SEQUENCE</scope>
    <source>
        <strain evidence="3">9144</strain>
    </source>
</reference>
<dbReference type="GO" id="GO:0043424">
    <property type="term" value="F:protein histidine kinase binding"/>
    <property type="evidence" value="ECO:0007669"/>
    <property type="project" value="InterPro"/>
</dbReference>
<dbReference type="PANTHER" id="PTHR28242">
    <property type="entry name" value="PHOSPHORELAY INTERMEDIATE PROTEIN YPD1"/>
    <property type="match status" value="1"/>
</dbReference>
<dbReference type="SUPFAM" id="SSF47226">
    <property type="entry name" value="Histidine-containing phosphotransfer domain, HPT domain"/>
    <property type="match status" value="1"/>
</dbReference>
<feature type="non-terminal residue" evidence="3">
    <location>
        <position position="1"/>
    </location>
</feature>
<name>A0AAD6YEC8_9AGAR</name>
<dbReference type="AlphaFoldDB" id="A0AAD6YEC8"/>
<dbReference type="PROSITE" id="PS50894">
    <property type="entry name" value="HPT"/>
    <property type="match status" value="1"/>
</dbReference>
<dbReference type="Gene3D" id="1.20.120.160">
    <property type="entry name" value="HPT domain"/>
    <property type="match status" value="1"/>
</dbReference>
<dbReference type="InterPro" id="IPR008207">
    <property type="entry name" value="Sig_transdc_His_kin_Hpt_dom"/>
</dbReference>
<dbReference type="Pfam" id="PF01627">
    <property type="entry name" value="Hpt"/>
    <property type="match status" value="1"/>
</dbReference>
<evidence type="ECO:0000313" key="4">
    <source>
        <dbReference type="Proteomes" id="UP001219525"/>
    </source>
</evidence>
<dbReference type="GO" id="GO:0005634">
    <property type="term" value="C:nucleus"/>
    <property type="evidence" value="ECO:0007669"/>
    <property type="project" value="TreeGrafter"/>
</dbReference>
<feature type="non-terminal residue" evidence="3">
    <location>
        <position position="139"/>
    </location>
</feature>
<evidence type="ECO:0000256" key="1">
    <source>
        <dbReference type="PROSITE-ProRule" id="PRU00110"/>
    </source>
</evidence>
<keyword evidence="4" id="KW-1185">Reference proteome</keyword>
<keyword evidence="1" id="KW-0597">Phosphoprotein</keyword>
<dbReference type="GO" id="GO:0000160">
    <property type="term" value="P:phosphorelay signal transduction system"/>
    <property type="evidence" value="ECO:0007669"/>
    <property type="project" value="InterPro"/>
</dbReference>
<proteinExistence type="predicted"/>
<dbReference type="InterPro" id="IPR045871">
    <property type="entry name" value="AHP1-5/YPD1"/>
</dbReference>